<evidence type="ECO:0000256" key="6">
    <source>
        <dbReference type="ARBA" id="ARBA00022989"/>
    </source>
</evidence>
<evidence type="ECO:0000259" key="9">
    <source>
        <dbReference type="PROSITE" id="PS50850"/>
    </source>
</evidence>
<dbReference type="AlphaFoldDB" id="A0A2A4YMG3"/>
<dbReference type="Pfam" id="PF07690">
    <property type="entry name" value="MFS_1"/>
    <property type="match status" value="1"/>
</dbReference>
<feature type="transmembrane region" description="Helical" evidence="8">
    <location>
        <begin position="93"/>
        <end position="116"/>
    </location>
</feature>
<keyword evidence="7 8" id="KW-0472">Membrane</keyword>
<feature type="transmembrane region" description="Helical" evidence="8">
    <location>
        <begin position="422"/>
        <end position="441"/>
    </location>
</feature>
<evidence type="ECO:0000256" key="3">
    <source>
        <dbReference type="ARBA" id="ARBA00022448"/>
    </source>
</evidence>
<name>A0A2A4YMG3_UNCAE</name>
<keyword evidence="4" id="KW-1003">Cell membrane</keyword>
<dbReference type="Proteomes" id="UP000217838">
    <property type="component" value="Unassembled WGS sequence"/>
</dbReference>
<evidence type="ECO:0000256" key="8">
    <source>
        <dbReference type="SAM" id="Phobius"/>
    </source>
</evidence>
<dbReference type="InterPro" id="IPR036259">
    <property type="entry name" value="MFS_trans_sf"/>
</dbReference>
<evidence type="ECO:0000256" key="5">
    <source>
        <dbReference type="ARBA" id="ARBA00022692"/>
    </source>
</evidence>
<reference evidence="11" key="1">
    <citation type="submission" date="2017-08" db="EMBL/GenBank/DDBJ databases">
        <title>A dynamic microbial community with high functional redundancy inhabits the cold, oxic subseafloor aquifer.</title>
        <authorList>
            <person name="Tully B.J."/>
            <person name="Wheat C.G."/>
            <person name="Glazer B.T."/>
            <person name="Huber J.A."/>
        </authorList>
    </citation>
    <scope>NUCLEOTIDE SEQUENCE [LARGE SCALE GENOMIC DNA]</scope>
</reference>
<dbReference type="Gene3D" id="1.20.1720.10">
    <property type="entry name" value="Multidrug resistance protein D"/>
    <property type="match status" value="1"/>
</dbReference>
<keyword evidence="6 8" id="KW-1133">Transmembrane helix</keyword>
<feature type="transmembrane region" description="Helical" evidence="8">
    <location>
        <begin position="150"/>
        <end position="174"/>
    </location>
</feature>
<evidence type="ECO:0000256" key="2">
    <source>
        <dbReference type="ARBA" id="ARBA00008537"/>
    </source>
</evidence>
<dbReference type="Gene3D" id="1.20.1250.20">
    <property type="entry name" value="MFS general substrate transporter like domains"/>
    <property type="match status" value="1"/>
</dbReference>
<evidence type="ECO:0000256" key="4">
    <source>
        <dbReference type="ARBA" id="ARBA00022475"/>
    </source>
</evidence>
<feature type="transmembrane region" description="Helical" evidence="8">
    <location>
        <begin position="180"/>
        <end position="201"/>
    </location>
</feature>
<feature type="transmembrane region" description="Helical" evidence="8">
    <location>
        <begin position="349"/>
        <end position="367"/>
    </location>
</feature>
<accession>A0A2A4YMG3</accession>
<feature type="transmembrane region" description="Helical" evidence="8">
    <location>
        <begin position="213"/>
        <end position="232"/>
    </location>
</feature>
<dbReference type="InterPro" id="IPR020846">
    <property type="entry name" value="MFS_dom"/>
</dbReference>
<evidence type="ECO:0000313" key="10">
    <source>
        <dbReference type="EMBL" id="PCI96006.1"/>
    </source>
</evidence>
<dbReference type="SUPFAM" id="SSF103473">
    <property type="entry name" value="MFS general substrate transporter"/>
    <property type="match status" value="1"/>
</dbReference>
<gene>
    <name evidence="10" type="ORF">COB11_00575</name>
</gene>
<dbReference type="GO" id="GO:0005886">
    <property type="term" value="C:plasma membrane"/>
    <property type="evidence" value="ECO:0007669"/>
    <property type="project" value="UniProtKB-SubCell"/>
</dbReference>
<feature type="transmembrane region" description="Helical" evidence="8">
    <location>
        <begin position="244"/>
        <end position="264"/>
    </location>
</feature>
<feature type="transmembrane region" description="Helical" evidence="8">
    <location>
        <begin position="379"/>
        <end position="401"/>
    </location>
</feature>
<organism evidence="10 11">
    <name type="scientific">Aerophobetes bacterium</name>
    <dbReference type="NCBI Taxonomy" id="2030807"/>
    <lineage>
        <taxon>Bacteria</taxon>
        <taxon>Candidatus Aerophobota</taxon>
    </lineage>
</organism>
<sequence>MATLKQIFNWETPGLLEIESSLRHWLLLANIILSNVVIVISAVGTAIPMNEIQGYMAVNATKIDWVESGFLLALGVAVPLSIFFSRKFGFKRLFFVGIALFVVGSFIGGISTNYYMLISARIVAGMGGGVIFPVSLTVIRRLFKGNALKIAVTIYVAMTFGVGLGLGCIIGGFFGQLYAWRTVFLLGVYVGIPCLLFTWILMKETGVYPTPKFDYISFIFFALFLISTLFYLTQVKAPWNTLGFRSNFSIGCMIVSVGFLSAFLRRYKMSKSPLFALSIFRRKEFTICCIAMAFVGVMIFGSSVSFINLLIEMYEYERNVVGIVVSMFGFCFGLGGLIPIILGKWVKIHFFAIAGLMLVAVSCFVNHSLTLQSTPEDILLILIIRALGTSLALGPLTAISLQNMPDDLAGQASAIVTIFRQVGGAYGTALISIFSTVRFPYHLTRFAEMVNTNSAAYQDYIARYTNRIIGTTGTPDVLAEKYSNGYVMANISKQAYIASFDDAFFIFGWMFVSLTILMIYLAFSKEQKIPLPKRS</sequence>
<dbReference type="PANTHER" id="PTHR42718">
    <property type="entry name" value="MAJOR FACILITATOR SUPERFAMILY MULTIDRUG TRANSPORTER MFSC"/>
    <property type="match status" value="1"/>
</dbReference>
<proteinExistence type="inferred from homology"/>
<evidence type="ECO:0000256" key="7">
    <source>
        <dbReference type="ARBA" id="ARBA00023136"/>
    </source>
</evidence>
<keyword evidence="5 8" id="KW-0812">Transmembrane</keyword>
<evidence type="ECO:0000256" key="1">
    <source>
        <dbReference type="ARBA" id="ARBA00004651"/>
    </source>
</evidence>
<dbReference type="GO" id="GO:0022857">
    <property type="term" value="F:transmembrane transporter activity"/>
    <property type="evidence" value="ECO:0007669"/>
    <property type="project" value="InterPro"/>
</dbReference>
<dbReference type="PANTHER" id="PTHR42718:SF9">
    <property type="entry name" value="MAJOR FACILITATOR SUPERFAMILY MULTIDRUG TRANSPORTER MFSC"/>
    <property type="match status" value="1"/>
</dbReference>
<comment type="similarity">
    <text evidence="2">Belongs to the major facilitator superfamily. EmrB family.</text>
</comment>
<dbReference type="InterPro" id="IPR011701">
    <property type="entry name" value="MFS"/>
</dbReference>
<evidence type="ECO:0000313" key="11">
    <source>
        <dbReference type="Proteomes" id="UP000217838"/>
    </source>
</evidence>
<feature type="transmembrane region" description="Helical" evidence="8">
    <location>
        <begin position="323"/>
        <end position="342"/>
    </location>
</feature>
<feature type="domain" description="Major facilitator superfamily (MFS) profile" evidence="9">
    <location>
        <begin position="27"/>
        <end position="526"/>
    </location>
</feature>
<feature type="transmembrane region" description="Helical" evidence="8">
    <location>
        <begin position="122"/>
        <end position="143"/>
    </location>
</feature>
<comment type="caution">
    <text evidence="10">The sequence shown here is derived from an EMBL/GenBank/DDBJ whole genome shotgun (WGS) entry which is preliminary data.</text>
</comment>
<dbReference type="NCBIfam" id="TIGR00711">
    <property type="entry name" value="efflux_EmrB"/>
    <property type="match status" value="1"/>
</dbReference>
<dbReference type="PROSITE" id="PS50850">
    <property type="entry name" value="MFS"/>
    <property type="match status" value="1"/>
</dbReference>
<dbReference type="EMBL" id="NVUU01000004">
    <property type="protein sequence ID" value="PCI96006.1"/>
    <property type="molecule type" value="Genomic_DNA"/>
</dbReference>
<comment type="subcellular location">
    <subcellularLocation>
        <location evidence="1">Cell membrane</location>
        <topology evidence="1">Multi-pass membrane protein</topology>
    </subcellularLocation>
</comment>
<feature type="transmembrane region" description="Helical" evidence="8">
    <location>
        <begin position="69"/>
        <end position="86"/>
    </location>
</feature>
<feature type="transmembrane region" description="Helical" evidence="8">
    <location>
        <begin position="285"/>
        <end position="311"/>
    </location>
</feature>
<keyword evidence="3" id="KW-0813">Transport</keyword>
<feature type="transmembrane region" description="Helical" evidence="8">
    <location>
        <begin position="25"/>
        <end position="49"/>
    </location>
</feature>
<protein>
    <recommendedName>
        <fullName evidence="9">Major facilitator superfamily (MFS) profile domain-containing protein</fullName>
    </recommendedName>
</protein>
<dbReference type="InterPro" id="IPR004638">
    <property type="entry name" value="EmrB-like"/>
</dbReference>
<feature type="transmembrane region" description="Helical" evidence="8">
    <location>
        <begin position="503"/>
        <end position="523"/>
    </location>
</feature>